<evidence type="ECO:0000313" key="3">
    <source>
        <dbReference type="Proteomes" id="UP000800235"/>
    </source>
</evidence>
<gene>
    <name evidence="2" type="ORF">EJ08DRAFT_724515</name>
</gene>
<sequence length="225" mass="25249">MNPYNRKVTSPVRSSNYGTPPSSRFQDSDTESDGDHAFPKRRTVLHRPYRDSPFRLSSRVIHSPISAATAAAKRGNTESGKEDTPLKQYGEKTGVPKYFFKAGSVKDDWGCTYDKETQQRAKRVKQNDHVNDKNSNVKQKREKDRDVNFPVAQESRATQTEDQVVTKVNEIYPIFHTGGGAGVNSRGDEFQVFNVQNVTYNHCSNILLGGNQSGKCEGAWGDTNW</sequence>
<feature type="region of interest" description="Disordered" evidence="1">
    <location>
        <begin position="68"/>
        <end position="89"/>
    </location>
</feature>
<comment type="caution">
    <text evidence="2">The sequence shown here is derived from an EMBL/GenBank/DDBJ whole genome shotgun (WGS) entry which is preliminary data.</text>
</comment>
<evidence type="ECO:0000256" key="1">
    <source>
        <dbReference type="SAM" id="MobiDB-lite"/>
    </source>
</evidence>
<accession>A0A9P4NJD1</accession>
<feature type="region of interest" description="Disordered" evidence="1">
    <location>
        <begin position="1"/>
        <end position="53"/>
    </location>
</feature>
<dbReference type="Proteomes" id="UP000800235">
    <property type="component" value="Unassembled WGS sequence"/>
</dbReference>
<keyword evidence="3" id="KW-1185">Reference proteome</keyword>
<feature type="compositionally biased region" description="Polar residues" evidence="1">
    <location>
        <begin position="7"/>
        <end position="25"/>
    </location>
</feature>
<dbReference type="EMBL" id="MU007079">
    <property type="protein sequence ID" value="KAF2423679.1"/>
    <property type="molecule type" value="Genomic_DNA"/>
</dbReference>
<evidence type="ECO:0000313" key="2">
    <source>
        <dbReference type="EMBL" id="KAF2423679.1"/>
    </source>
</evidence>
<protein>
    <submittedName>
        <fullName evidence="2">Uncharacterized protein</fullName>
    </submittedName>
</protein>
<name>A0A9P4NJD1_9PEZI</name>
<reference evidence="2" key="1">
    <citation type="journal article" date="2020" name="Stud. Mycol.">
        <title>101 Dothideomycetes genomes: a test case for predicting lifestyles and emergence of pathogens.</title>
        <authorList>
            <person name="Haridas S."/>
            <person name="Albert R."/>
            <person name="Binder M."/>
            <person name="Bloem J."/>
            <person name="Labutti K."/>
            <person name="Salamov A."/>
            <person name="Andreopoulos B."/>
            <person name="Baker S."/>
            <person name="Barry K."/>
            <person name="Bills G."/>
            <person name="Bluhm B."/>
            <person name="Cannon C."/>
            <person name="Castanera R."/>
            <person name="Culley D."/>
            <person name="Daum C."/>
            <person name="Ezra D."/>
            <person name="Gonzalez J."/>
            <person name="Henrissat B."/>
            <person name="Kuo A."/>
            <person name="Liang C."/>
            <person name="Lipzen A."/>
            <person name="Lutzoni F."/>
            <person name="Magnuson J."/>
            <person name="Mondo S."/>
            <person name="Nolan M."/>
            <person name="Ohm R."/>
            <person name="Pangilinan J."/>
            <person name="Park H.-J."/>
            <person name="Ramirez L."/>
            <person name="Alfaro M."/>
            <person name="Sun H."/>
            <person name="Tritt A."/>
            <person name="Yoshinaga Y."/>
            <person name="Zwiers L.-H."/>
            <person name="Turgeon B."/>
            <person name="Goodwin S."/>
            <person name="Spatafora J."/>
            <person name="Crous P."/>
            <person name="Grigoriev I."/>
        </authorList>
    </citation>
    <scope>NUCLEOTIDE SEQUENCE</scope>
    <source>
        <strain evidence="2">CBS 130266</strain>
    </source>
</reference>
<feature type="compositionally biased region" description="Basic and acidic residues" evidence="1">
    <location>
        <begin position="75"/>
        <end position="85"/>
    </location>
</feature>
<feature type="compositionally biased region" description="Basic and acidic residues" evidence="1">
    <location>
        <begin position="120"/>
        <end position="132"/>
    </location>
</feature>
<feature type="region of interest" description="Disordered" evidence="1">
    <location>
        <begin position="120"/>
        <end position="147"/>
    </location>
</feature>
<dbReference type="AlphaFoldDB" id="A0A9P4NJD1"/>
<proteinExistence type="predicted"/>
<organism evidence="2 3">
    <name type="scientific">Tothia fuscella</name>
    <dbReference type="NCBI Taxonomy" id="1048955"/>
    <lineage>
        <taxon>Eukaryota</taxon>
        <taxon>Fungi</taxon>
        <taxon>Dikarya</taxon>
        <taxon>Ascomycota</taxon>
        <taxon>Pezizomycotina</taxon>
        <taxon>Dothideomycetes</taxon>
        <taxon>Pleosporomycetidae</taxon>
        <taxon>Venturiales</taxon>
        <taxon>Cylindrosympodiaceae</taxon>
        <taxon>Tothia</taxon>
    </lineage>
</organism>